<proteinExistence type="predicted"/>
<dbReference type="EMBL" id="AMFJ01000872">
    <property type="protein sequence ID" value="EKE26247.1"/>
    <property type="molecule type" value="Genomic_DNA"/>
</dbReference>
<comment type="subcellular location">
    <subcellularLocation>
        <location evidence="1">Membrane</location>
        <topology evidence="1">Multi-pass membrane protein</topology>
    </subcellularLocation>
</comment>
<evidence type="ECO:0000313" key="6">
    <source>
        <dbReference type="EMBL" id="EKE26247.1"/>
    </source>
</evidence>
<comment type="caution">
    <text evidence="6">The sequence shown here is derived from an EMBL/GenBank/DDBJ whole genome shotgun (WGS) entry which is preliminary data.</text>
</comment>
<name>K2FWI8_9BACT</name>
<dbReference type="Gene3D" id="1.20.1280.290">
    <property type="match status" value="1"/>
</dbReference>
<dbReference type="GO" id="GO:0016020">
    <property type="term" value="C:membrane"/>
    <property type="evidence" value="ECO:0007669"/>
    <property type="project" value="UniProtKB-SubCell"/>
</dbReference>
<keyword evidence="2 5" id="KW-0812">Transmembrane</keyword>
<reference evidence="6" key="1">
    <citation type="journal article" date="2012" name="Science">
        <title>Fermentation, hydrogen, and sulfur metabolism in multiple uncultivated bacterial phyla.</title>
        <authorList>
            <person name="Wrighton K.C."/>
            <person name="Thomas B.C."/>
            <person name="Sharon I."/>
            <person name="Miller C.S."/>
            <person name="Castelle C.J."/>
            <person name="VerBerkmoes N.C."/>
            <person name="Wilkins M.J."/>
            <person name="Hettich R.L."/>
            <person name="Lipton M.S."/>
            <person name="Williams K.H."/>
            <person name="Long P.E."/>
            <person name="Banfield J.F."/>
        </authorList>
    </citation>
    <scope>NUCLEOTIDE SEQUENCE [LARGE SCALE GENOMIC DNA]</scope>
</reference>
<accession>K2FWI8</accession>
<gene>
    <name evidence="6" type="ORF">ACD_4C00356G0003</name>
</gene>
<evidence type="ECO:0008006" key="7">
    <source>
        <dbReference type="Google" id="ProtNLM"/>
    </source>
</evidence>
<protein>
    <recommendedName>
        <fullName evidence="7">MtN3 and saliva related transmembrane protein</fullName>
    </recommendedName>
</protein>
<feature type="transmembrane region" description="Helical" evidence="5">
    <location>
        <begin position="35"/>
        <end position="55"/>
    </location>
</feature>
<evidence type="ECO:0000256" key="4">
    <source>
        <dbReference type="ARBA" id="ARBA00023136"/>
    </source>
</evidence>
<evidence type="ECO:0000256" key="2">
    <source>
        <dbReference type="ARBA" id="ARBA00022692"/>
    </source>
</evidence>
<keyword evidence="3 5" id="KW-1133">Transmembrane helix</keyword>
<sequence length="83" mass="9671">MSIELIWFIAWILVATSVLPQIIKSWKSKSTKDISINWSVINFFGQILWIIYWFLMNSPSLIVMSSIALLMNFSMIILKLKFG</sequence>
<feature type="transmembrane region" description="Helical" evidence="5">
    <location>
        <begin position="6"/>
        <end position="23"/>
    </location>
</feature>
<keyword evidence="4 5" id="KW-0472">Membrane</keyword>
<evidence type="ECO:0000256" key="5">
    <source>
        <dbReference type="SAM" id="Phobius"/>
    </source>
</evidence>
<evidence type="ECO:0000256" key="1">
    <source>
        <dbReference type="ARBA" id="ARBA00004141"/>
    </source>
</evidence>
<feature type="transmembrane region" description="Helical" evidence="5">
    <location>
        <begin position="61"/>
        <end position="80"/>
    </location>
</feature>
<evidence type="ECO:0000256" key="3">
    <source>
        <dbReference type="ARBA" id="ARBA00022989"/>
    </source>
</evidence>
<dbReference type="Pfam" id="PF04193">
    <property type="entry name" value="PQ-loop"/>
    <property type="match status" value="1"/>
</dbReference>
<dbReference type="InterPro" id="IPR006603">
    <property type="entry name" value="PQ-loop_rpt"/>
</dbReference>
<dbReference type="AlphaFoldDB" id="K2FWI8"/>
<organism evidence="6">
    <name type="scientific">uncultured bacterium</name>
    <name type="common">gcode 4</name>
    <dbReference type="NCBI Taxonomy" id="1234023"/>
    <lineage>
        <taxon>Bacteria</taxon>
        <taxon>environmental samples</taxon>
    </lineage>
</organism>